<evidence type="ECO:0000313" key="3">
    <source>
        <dbReference type="Proteomes" id="UP001050808"/>
    </source>
</evidence>
<evidence type="ECO:0000256" key="1">
    <source>
        <dbReference type="SAM" id="MobiDB-lite"/>
    </source>
</evidence>
<protein>
    <recommendedName>
        <fullName evidence="4">SMODS and SLOG-associating 2TM effector domain-containing protein</fullName>
    </recommendedName>
</protein>
<dbReference type="RefSeq" id="WP_189961797.1">
    <property type="nucleotide sequence ID" value="NZ_BMUA01000003.1"/>
</dbReference>
<name>A0ABQ3QEK7_9ACTN</name>
<feature type="region of interest" description="Disordered" evidence="1">
    <location>
        <begin position="160"/>
        <end position="184"/>
    </location>
</feature>
<reference evidence="2" key="1">
    <citation type="submission" date="2024-05" db="EMBL/GenBank/DDBJ databases">
        <title>Whole genome shotgun sequence of Streptomyces violascens NBRC 12920.</title>
        <authorList>
            <person name="Komaki H."/>
            <person name="Tamura T."/>
        </authorList>
    </citation>
    <scope>NUCLEOTIDE SEQUENCE</scope>
    <source>
        <strain evidence="2">NBRC 12920</strain>
    </source>
</reference>
<dbReference type="EMBL" id="BNDY01000001">
    <property type="protein sequence ID" value="GHI35679.1"/>
    <property type="molecule type" value="Genomic_DNA"/>
</dbReference>
<evidence type="ECO:0008006" key="4">
    <source>
        <dbReference type="Google" id="ProtNLM"/>
    </source>
</evidence>
<accession>A0ABQ3QEK7</accession>
<organism evidence="2 3">
    <name type="scientific">Streptomyces violascens</name>
    <dbReference type="NCBI Taxonomy" id="67381"/>
    <lineage>
        <taxon>Bacteria</taxon>
        <taxon>Bacillati</taxon>
        <taxon>Actinomycetota</taxon>
        <taxon>Actinomycetes</taxon>
        <taxon>Kitasatosporales</taxon>
        <taxon>Streptomycetaceae</taxon>
        <taxon>Streptomyces</taxon>
    </lineage>
</organism>
<sequence>MGTGEQLVTIAAVLLGAVTTHVTNHLMERNRMKYQLTTRWDDKKLDAYDRYVDSVRSCIFLAVQLYETKEGLREREQPDAEILAEMKEAGRLRGRAFERVMLLGGDDVVEAAHDLNAAGLQVDWQANGKTAGSLEDWRDRNRAVFRSINSFHEAARADLGVSGSVTGEQHPERDLLLPPPRSDS</sequence>
<gene>
    <name evidence="2" type="ORF">Sviol_00870</name>
</gene>
<evidence type="ECO:0000313" key="2">
    <source>
        <dbReference type="EMBL" id="GHI35679.1"/>
    </source>
</evidence>
<dbReference type="Proteomes" id="UP001050808">
    <property type="component" value="Unassembled WGS sequence"/>
</dbReference>
<proteinExistence type="predicted"/>
<comment type="caution">
    <text evidence="2">The sequence shown here is derived from an EMBL/GenBank/DDBJ whole genome shotgun (WGS) entry which is preliminary data.</text>
</comment>
<keyword evidence="3" id="KW-1185">Reference proteome</keyword>